<dbReference type="InterPro" id="IPR046819">
    <property type="entry name" value="MmeI_hel"/>
</dbReference>
<accession>A0A1L3LJR7</accession>
<dbReference type="STRING" id="194963.SAMCFNEI73_Ch1034"/>
<evidence type="ECO:0000313" key="2">
    <source>
        <dbReference type="Proteomes" id="UP000182306"/>
    </source>
</evidence>
<name>A0A1L3LJR7_9HYPH</name>
<dbReference type="RefSeq" id="WP_064251753.1">
    <property type="nucleotide sequence ID" value="NZ_CP013107.1"/>
</dbReference>
<protein>
    <submittedName>
        <fullName evidence="1">Uncharacterized protein</fullName>
    </submittedName>
</protein>
<reference evidence="1 2" key="1">
    <citation type="submission" date="2015-10" db="EMBL/GenBank/DDBJ databases">
        <title>Genomic differences between typical nodule nitrogen-fixing rhizobial strains and those coming from bean seeds.</title>
        <authorList>
            <person name="Peralta H."/>
            <person name="Aguilar-Vera A."/>
            <person name="Diaz R."/>
            <person name="Mora Y."/>
            <person name="Martinez-Batallar G."/>
            <person name="Salazar E."/>
            <person name="Vargas-Lagunas C."/>
            <person name="Encarnacion S."/>
            <person name="Girard L."/>
            <person name="Mora J."/>
        </authorList>
    </citation>
    <scope>NUCLEOTIDE SEQUENCE [LARGE SCALE GENOMIC DNA]</scope>
    <source>
        <strain evidence="1 2">CFNEI 73</strain>
    </source>
</reference>
<dbReference type="KEGG" id="same:SAMCFNEI73_Ch1034"/>
<proteinExistence type="predicted"/>
<dbReference type="Pfam" id="PF20465">
    <property type="entry name" value="MmeI_hel"/>
    <property type="match status" value="1"/>
</dbReference>
<sequence length="368" mass="41850">MKLSVEAFIARWQDLEGGQERANYALFLTELCDVLDLPHAEPAGATSESNDYVFERVVKEAGREGLASSKRIDLYKRDCFILEAKQSRLAGEKKLAEPADAPSLPGIAAAPRGRRGASRAWDVLMMNARQQAENYVRLLPASHEPPPFVLVCDVGHCIEVYANFRRDGKAYDQFPDRRSYRIYLEELRQPEVRARLKAIWSDPFSLDPSRHAAKVTREIATRIAKVSQALEKSGYATEEVAMFLMRVLFTMFAEDVELLPKASFKELLKDCAEKPEIFPGMMEDLWRAMDEGGFTATIREKVKKFNGEFFKNRRALKLERQEIGELAAAASYDWRDVEPAIFGTFLEQALDPTDRRRLGRVDSWDSQG</sequence>
<dbReference type="AlphaFoldDB" id="A0A1L3LJR7"/>
<dbReference type="Pfam" id="PF20464">
    <property type="entry name" value="MmeI_N"/>
    <property type="match status" value="1"/>
</dbReference>
<keyword evidence="2" id="KW-1185">Reference proteome</keyword>
<dbReference type="REBASE" id="174148">
    <property type="entry name" value="Sam73ORF1034P"/>
</dbReference>
<gene>
    <name evidence="1" type="ORF">SAMCFNEI73_Ch1034</name>
</gene>
<evidence type="ECO:0000313" key="1">
    <source>
        <dbReference type="EMBL" id="APG90352.1"/>
    </source>
</evidence>
<dbReference type="InterPro" id="IPR046817">
    <property type="entry name" value="MmeI_N"/>
</dbReference>
<dbReference type="InterPro" id="IPR029063">
    <property type="entry name" value="SAM-dependent_MTases_sf"/>
</dbReference>
<dbReference type="Proteomes" id="UP000182306">
    <property type="component" value="Chromosome"/>
</dbReference>
<organism evidence="1 2">
    <name type="scientific">Sinorhizobium americanum</name>
    <dbReference type="NCBI Taxonomy" id="194963"/>
    <lineage>
        <taxon>Bacteria</taxon>
        <taxon>Pseudomonadati</taxon>
        <taxon>Pseudomonadota</taxon>
        <taxon>Alphaproteobacteria</taxon>
        <taxon>Hyphomicrobiales</taxon>
        <taxon>Rhizobiaceae</taxon>
        <taxon>Sinorhizobium/Ensifer group</taxon>
        <taxon>Sinorhizobium</taxon>
    </lineage>
</organism>
<dbReference type="SUPFAM" id="SSF53335">
    <property type="entry name" value="S-adenosyl-L-methionine-dependent methyltransferases"/>
    <property type="match status" value="1"/>
</dbReference>
<dbReference type="EMBL" id="CP013107">
    <property type="protein sequence ID" value="APG90352.1"/>
    <property type="molecule type" value="Genomic_DNA"/>
</dbReference>